<dbReference type="Gene3D" id="3.40.1000.70">
    <property type="entry name" value="PknH-like extracellular domain"/>
    <property type="match status" value="1"/>
</dbReference>
<gene>
    <name evidence="2" type="ORF">MHPYR_770004</name>
</gene>
<feature type="domain" description="PknH-like extracellular" evidence="1">
    <location>
        <begin position="80"/>
        <end position="263"/>
    </location>
</feature>
<name>A0A1Y5PKX1_9MYCO</name>
<protein>
    <recommendedName>
        <fullName evidence="1">PknH-like extracellular domain-containing protein</fullName>
    </recommendedName>
</protein>
<evidence type="ECO:0000313" key="2">
    <source>
        <dbReference type="EMBL" id="SBS79376.1"/>
    </source>
</evidence>
<dbReference type="AlphaFoldDB" id="A0A1Y5PKX1"/>
<sequence>MLPTMSLHLKLKHYQRRGAGTRRGAPRASTVVALTGVAVAVTAAVGAPVGHATIVGGLAAFTDGSGTPAVSSSPVGPFSSADLAGSLLSAEQAAALTGATGAMQVRGPAAGFLNTAKDISDRHCASPWGPGEAESYTDNAYTGLAVSTASDSVAGSEHTITQAVIGFADEGSLRRYKSRIAGQWRDCATRTITYSPPDNPSATQFWQLGTADSNPERTMMIMSQHVSGADWGCERGFASTTSNIAIDVLVCGRDPKGQASQAIRVITGQVPG</sequence>
<reference evidence="2" key="1">
    <citation type="submission" date="2016-03" db="EMBL/GenBank/DDBJ databases">
        <authorList>
            <person name="Ploux O."/>
        </authorList>
    </citation>
    <scope>NUCLEOTIDE SEQUENCE</scope>
    <source>
        <strain evidence="2">UC10</strain>
    </source>
</reference>
<evidence type="ECO:0000259" key="1">
    <source>
        <dbReference type="Pfam" id="PF14032"/>
    </source>
</evidence>
<dbReference type="Pfam" id="PF14032">
    <property type="entry name" value="PknH_C"/>
    <property type="match status" value="1"/>
</dbReference>
<dbReference type="InterPro" id="IPR026954">
    <property type="entry name" value="PknH-like_Extracell"/>
</dbReference>
<dbReference type="InterPro" id="IPR038232">
    <property type="entry name" value="PknH-like_Extracell_sf"/>
</dbReference>
<accession>A0A1Y5PKX1</accession>
<organism evidence="2">
    <name type="scientific">uncultured Mycobacterium sp</name>
    <dbReference type="NCBI Taxonomy" id="171292"/>
    <lineage>
        <taxon>Bacteria</taxon>
        <taxon>Bacillati</taxon>
        <taxon>Actinomycetota</taxon>
        <taxon>Actinomycetes</taxon>
        <taxon>Mycobacteriales</taxon>
        <taxon>Mycobacteriaceae</taxon>
        <taxon>Mycobacterium</taxon>
        <taxon>environmental samples</taxon>
    </lineage>
</organism>
<proteinExistence type="predicted"/>
<dbReference type="EMBL" id="FLQS01000075">
    <property type="protein sequence ID" value="SBS79376.1"/>
    <property type="molecule type" value="Genomic_DNA"/>
</dbReference>